<dbReference type="AlphaFoldDB" id="A0A8T2QWR6"/>
<dbReference type="Proteomes" id="UP000825935">
    <property type="component" value="Chromosome 31"/>
</dbReference>
<dbReference type="SUPFAM" id="SSF47699">
    <property type="entry name" value="Bifunctional inhibitor/lipid-transfer protein/seed storage 2S albumin"/>
    <property type="match status" value="1"/>
</dbReference>
<gene>
    <name evidence="3" type="ORF">KP509_31G020400</name>
</gene>
<evidence type="ECO:0000313" key="4">
    <source>
        <dbReference type="Proteomes" id="UP000825935"/>
    </source>
</evidence>
<feature type="chain" id="PRO_5035919870" description="Bifunctional inhibitor/plant lipid transfer protein/seed storage helical domain-containing protein" evidence="1">
    <location>
        <begin position="33"/>
        <end position="115"/>
    </location>
</feature>
<accession>A0A8T2QWR6</accession>
<feature type="domain" description="Bifunctional inhibitor/plant lipid transfer protein/seed storage helical" evidence="2">
    <location>
        <begin position="19"/>
        <end position="113"/>
    </location>
</feature>
<protein>
    <recommendedName>
        <fullName evidence="2">Bifunctional inhibitor/plant lipid transfer protein/seed storage helical domain-containing protein</fullName>
    </recommendedName>
</protein>
<dbReference type="EMBL" id="CM035436">
    <property type="protein sequence ID" value="KAH7288287.1"/>
    <property type="molecule type" value="Genomic_DNA"/>
</dbReference>
<dbReference type="OrthoDB" id="659547at2759"/>
<comment type="caution">
    <text evidence="3">The sequence shown here is derived from an EMBL/GenBank/DDBJ whole genome shotgun (WGS) entry which is preliminary data.</text>
</comment>
<organism evidence="3 4">
    <name type="scientific">Ceratopteris richardii</name>
    <name type="common">Triangle waterfern</name>
    <dbReference type="NCBI Taxonomy" id="49495"/>
    <lineage>
        <taxon>Eukaryota</taxon>
        <taxon>Viridiplantae</taxon>
        <taxon>Streptophyta</taxon>
        <taxon>Embryophyta</taxon>
        <taxon>Tracheophyta</taxon>
        <taxon>Polypodiopsida</taxon>
        <taxon>Polypodiidae</taxon>
        <taxon>Polypodiales</taxon>
        <taxon>Pteridineae</taxon>
        <taxon>Pteridaceae</taxon>
        <taxon>Parkerioideae</taxon>
        <taxon>Ceratopteris</taxon>
    </lineage>
</organism>
<proteinExistence type="predicted"/>
<dbReference type="InterPro" id="IPR016140">
    <property type="entry name" value="Bifunc_inhib/LTP/seed_store"/>
</dbReference>
<feature type="signal peptide" evidence="1">
    <location>
        <begin position="1"/>
        <end position="32"/>
    </location>
</feature>
<evidence type="ECO:0000256" key="1">
    <source>
        <dbReference type="SAM" id="SignalP"/>
    </source>
</evidence>
<dbReference type="OMA" id="AREAYCK"/>
<evidence type="ECO:0000259" key="2">
    <source>
        <dbReference type="Pfam" id="PF14368"/>
    </source>
</evidence>
<dbReference type="Pfam" id="PF14368">
    <property type="entry name" value="LTP_2"/>
    <property type="match status" value="1"/>
</dbReference>
<dbReference type="InterPro" id="IPR036312">
    <property type="entry name" value="Bifun_inhib/LTP/seed_sf"/>
</dbReference>
<name>A0A8T2QWR6_CERRI</name>
<evidence type="ECO:0000313" key="3">
    <source>
        <dbReference type="EMBL" id="KAH7288287.1"/>
    </source>
</evidence>
<keyword evidence="1" id="KW-0732">Signal</keyword>
<sequence length="115" mass="12465">MAEPRRKMLSATAKFCICLSLLAAMAIQNTQAREAYCKDQNQALNLVLPCVTSGTVQELPSKLCCQGVQNLVSKLTLNCMCEILIAVGGPSTKPLVNNYVRTCSLKVPPNFQCSL</sequence>
<keyword evidence="4" id="KW-1185">Reference proteome</keyword>
<reference evidence="3" key="1">
    <citation type="submission" date="2021-08" db="EMBL/GenBank/DDBJ databases">
        <title>WGS assembly of Ceratopteris richardii.</title>
        <authorList>
            <person name="Marchant D.B."/>
            <person name="Chen G."/>
            <person name="Jenkins J."/>
            <person name="Shu S."/>
            <person name="Leebens-Mack J."/>
            <person name="Grimwood J."/>
            <person name="Schmutz J."/>
            <person name="Soltis P."/>
            <person name="Soltis D."/>
            <person name="Chen Z.-H."/>
        </authorList>
    </citation>
    <scope>NUCLEOTIDE SEQUENCE</scope>
    <source>
        <strain evidence="3">Whitten #5841</strain>
        <tissue evidence="3">Leaf</tissue>
    </source>
</reference>